<proteinExistence type="predicted"/>
<feature type="domain" description="ABC transporter" evidence="7">
    <location>
        <begin position="12"/>
        <end position="263"/>
    </location>
</feature>
<keyword evidence="4" id="KW-0547">Nucleotide-binding</keyword>
<dbReference type="SMART" id="SM00382">
    <property type="entry name" value="AAA"/>
    <property type="match status" value="1"/>
</dbReference>
<evidence type="ECO:0000256" key="2">
    <source>
        <dbReference type="ARBA" id="ARBA00022448"/>
    </source>
</evidence>
<keyword evidence="9" id="KW-1185">Reference proteome</keyword>
<evidence type="ECO:0000256" key="1">
    <source>
        <dbReference type="ARBA" id="ARBA00004202"/>
    </source>
</evidence>
<dbReference type="InterPro" id="IPR050388">
    <property type="entry name" value="ABC_Ni/Peptide_Import"/>
</dbReference>
<dbReference type="GO" id="GO:0015833">
    <property type="term" value="P:peptide transport"/>
    <property type="evidence" value="ECO:0007669"/>
    <property type="project" value="InterPro"/>
</dbReference>
<dbReference type="AlphaFoldDB" id="A0AA35T2Z1"/>
<dbReference type="InterPro" id="IPR003593">
    <property type="entry name" value="AAA+_ATPase"/>
</dbReference>
<dbReference type="InterPro" id="IPR027417">
    <property type="entry name" value="P-loop_NTPase"/>
</dbReference>
<dbReference type="GO" id="GO:0005524">
    <property type="term" value="F:ATP binding"/>
    <property type="evidence" value="ECO:0007669"/>
    <property type="project" value="UniProtKB-KW"/>
</dbReference>
<accession>A0AA35T2Z1</accession>
<dbReference type="SUPFAM" id="SSF52540">
    <property type="entry name" value="P-loop containing nucleoside triphosphate hydrolases"/>
    <property type="match status" value="1"/>
</dbReference>
<comment type="caution">
    <text evidence="8">The sequence shown here is derived from an EMBL/GenBank/DDBJ whole genome shotgun (WGS) entry which is preliminary data.</text>
</comment>
<dbReference type="PANTHER" id="PTHR43297">
    <property type="entry name" value="OLIGOPEPTIDE TRANSPORT ATP-BINDING PROTEIN APPD"/>
    <property type="match status" value="1"/>
</dbReference>
<dbReference type="Proteomes" id="UP001174909">
    <property type="component" value="Unassembled WGS sequence"/>
</dbReference>
<dbReference type="PROSITE" id="PS00211">
    <property type="entry name" value="ABC_TRANSPORTER_1"/>
    <property type="match status" value="1"/>
</dbReference>
<evidence type="ECO:0000256" key="6">
    <source>
        <dbReference type="ARBA" id="ARBA00023136"/>
    </source>
</evidence>
<name>A0AA35T2Z1_GEOBA</name>
<dbReference type="InterPro" id="IPR003439">
    <property type="entry name" value="ABC_transporter-like_ATP-bd"/>
</dbReference>
<dbReference type="InterPro" id="IPR013563">
    <property type="entry name" value="Oligopep_ABC_C"/>
</dbReference>
<dbReference type="PANTHER" id="PTHR43297:SF2">
    <property type="entry name" value="DIPEPTIDE TRANSPORT ATP-BINDING PROTEIN DPPD"/>
    <property type="match status" value="1"/>
</dbReference>
<keyword evidence="3" id="KW-1003">Cell membrane</keyword>
<dbReference type="Gene3D" id="3.40.50.300">
    <property type="entry name" value="P-loop containing nucleotide triphosphate hydrolases"/>
    <property type="match status" value="1"/>
</dbReference>
<organism evidence="8 9">
    <name type="scientific">Geodia barretti</name>
    <name type="common">Barrett's horny sponge</name>
    <dbReference type="NCBI Taxonomy" id="519541"/>
    <lineage>
        <taxon>Eukaryota</taxon>
        <taxon>Metazoa</taxon>
        <taxon>Porifera</taxon>
        <taxon>Demospongiae</taxon>
        <taxon>Heteroscleromorpha</taxon>
        <taxon>Tetractinellida</taxon>
        <taxon>Astrophorina</taxon>
        <taxon>Geodiidae</taxon>
        <taxon>Geodia</taxon>
    </lineage>
</organism>
<dbReference type="FunFam" id="3.40.50.300:FF:000016">
    <property type="entry name" value="Oligopeptide ABC transporter ATP-binding component"/>
    <property type="match status" value="1"/>
</dbReference>
<evidence type="ECO:0000259" key="7">
    <source>
        <dbReference type="PROSITE" id="PS50893"/>
    </source>
</evidence>
<reference evidence="8" key="1">
    <citation type="submission" date="2023-03" db="EMBL/GenBank/DDBJ databases">
        <authorList>
            <person name="Steffen K."/>
            <person name="Cardenas P."/>
        </authorList>
    </citation>
    <scope>NUCLEOTIDE SEQUENCE</scope>
</reference>
<evidence type="ECO:0000256" key="3">
    <source>
        <dbReference type="ARBA" id="ARBA00022475"/>
    </source>
</evidence>
<evidence type="ECO:0000256" key="5">
    <source>
        <dbReference type="ARBA" id="ARBA00022840"/>
    </source>
</evidence>
<dbReference type="Pfam" id="PF08352">
    <property type="entry name" value="oligo_HPY"/>
    <property type="match status" value="1"/>
</dbReference>
<dbReference type="NCBIfam" id="TIGR01727">
    <property type="entry name" value="oligo_HPY"/>
    <property type="match status" value="1"/>
</dbReference>
<protein>
    <submittedName>
        <fullName evidence="8">Oligopeptide transport ATP-binding protein AppD</fullName>
    </submittedName>
</protein>
<dbReference type="GO" id="GO:0005886">
    <property type="term" value="C:plasma membrane"/>
    <property type="evidence" value="ECO:0007669"/>
    <property type="project" value="UniProtKB-SubCell"/>
</dbReference>
<dbReference type="CDD" id="cd03257">
    <property type="entry name" value="ABC_NikE_OppD_transporters"/>
    <property type="match status" value="1"/>
</dbReference>
<keyword evidence="2" id="KW-0813">Transport</keyword>
<evidence type="ECO:0000313" key="8">
    <source>
        <dbReference type="EMBL" id="CAI8040513.1"/>
    </source>
</evidence>
<evidence type="ECO:0000256" key="4">
    <source>
        <dbReference type="ARBA" id="ARBA00022741"/>
    </source>
</evidence>
<keyword evidence="6" id="KW-0472">Membrane</keyword>
<keyword evidence="5 8" id="KW-0067">ATP-binding</keyword>
<comment type="subcellular location">
    <subcellularLocation>
        <location evidence="1">Cell membrane</location>
        <topology evidence="1">Peripheral membrane protein</topology>
    </subcellularLocation>
</comment>
<dbReference type="PROSITE" id="PS50893">
    <property type="entry name" value="ABC_TRANSPORTER_2"/>
    <property type="match status" value="1"/>
</dbReference>
<evidence type="ECO:0000313" key="9">
    <source>
        <dbReference type="Proteomes" id="UP001174909"/>
    </source>
</evidence>
<dbReference type="InterPro" id="IPR017871">
    <property type="entry name" value="ABC_transporter-like_CS"/>
</dbReference>
<dbReference type="EMBL" id="CASHTH010003114">
    <property type="protein sequence ID" value="CAI8040513.1"/>
    <property type="molecule type" value="Genomic_DNA"/>
</dbReference>
<dbReference type="GO" id="GO:0016887">
    <property type="term" value="F:ATP hydrolysis activity"/>
    <property type="evidence" value="ECO:0007669"/>
    <property type="project" value="InterPro"/>
</dbReference>
<dbReference type="Pfam" id="PF00005">
    <property type="entry name" value="ABC_tran"/>
    <property type="match status" value="1"/>
</dbReference>
<gene>
    <name evidence="8" type="ORF">GBAR_LOCUS22566</name>
</gene>
<sequence length="332" mass="36119">MTTDRAMADTLLDVRGLVTHFATRRGTVRAVDDVSFHVGRGETLGLVGESGCGKSATGLSIIGLIEPPGRIAGGEIVFEGEDLLGKTPEEMRRIRGARISMIFQDPTTTLNPVLPIGDQIAEMFRYHTRIGAREARARVIEMLDNVGIPRPHERYRDYPHEFSGGMQQRVIIAAALILHPALVIADEPTTALDVTVQMQILALLRRLQEGEANTSVILISHDLGVVAQMCERVCVMYAGTVVEAGTTEEVLENPRHPYTVGLIESIPRLDVESQSLNPIPGVVADPIRPPEGCKFHPRCAHVHDLCRTARPVLRALDGGHSAACHLYAEAAS</sequence>